<feature type="transmembrane region" description="Helical" evidence="17">
    <location>
        <begin position="54"/>
        <end position="72"/>
    </location>
</feature>
<dbReference type="PRINTS" id="PR01437">
    <property type="entry name" value="NUOXDRDTASE4"/>
</dbReference>
<dbReference type="GO" id="GO:0015990">
    <property type="term" value="P:electron transport coupled proton transport"/>
    <property type="evidence" value="ECO:0007669"/>
    <property type="project" value="TreeGrafter"/>
</dbReference>
<comment type="function">
    <text evidence="17">Core subunit of the mitochondrial membrane respiratory chain NADH dehydrogenase (Complex I) which catalyzes electron transfer from NADH through the respiratory chain, using ubiquinone as an electron acceptor. Essential for the catalytic activity and assembly of complex I.</text>
</comment>
<evidence type="ECO:0000256" key="13">
    <source>
        <dbReference type="ARBA" id="ARBA00023075"/>
    </source>
</evidence>
<dbReference type="GO" id="GO:0031966">
    <property type="term" value="C:mitochondrial membrane"/>
    <property type="evidence" value="ECO:0007669"/>
    <property type="project" value="UniProtKB-SubCell"/>
</dbReference>
<name>A0A7L7SAR5_9HYME</name>
<geneLocation type="mitochondrion" evidence="19"/>
<comment type="similarity">
    <text evidence="3 17">Belongs to the complex I subunit 4 family.</text>
</comment>
<evidence type="ECO:0000256" key="17">
    <source>
        <dbReference type="RuleBase" id="RU003297"/>
    </source>
</evidence>
<keyword evidence="6 17" id="KW-0813">Transport</keyword>
<evidence type="ECO:0000256" key="9">
    <source>
        <dbReference type="ARBA" id="ARBA00022967"/>
    </source>
</evidence>
<evidence type="ECO:0000256" key="12">
    <source>
        <dbReference type="ARBA" id="ARBA00023027"/>
    </source>
</evidence>
<evidence type="ECO:0000256" key="1">
    <source>
        <dbReference type="ARBA" id="ARBA00003257"/>
    </source>
</evidence>
<keyword evidence="15 17" id="KW-0472">Membrane</keyword>
<gene>
    <name evidence="19" type="primary">ND4</name>
</gene>
<accession>A0A7L7SAR5</accession>
<feature type="transmembrane region" description="Helical" evidence="17">
    <location>
        <begin position="333"/>
        <end position="350"/>
    </location>
</feature>
<evidence type="ECO:0000256" key="8">
    <source>
        <dbReference type="ARBA" id="ARBA00022692"/>
    </source>
</evidence>
<evidence type="ECO:0000313" key="19">
    <source>
        <dbReference type="EMBL" id="QNV12170.1"/>
    </source>
</evidence>
<dbReference type="EC" id="7.1.1.2" evidence="4 17"/>
<feature type="transmembrane region" description="Helical" evidence="17">
    <location>
        <begin position="134"/>
        <end position="152"/>
    </location>
</feature>
<feature type="transmembrane region" description="Helical" evidence="17">
    <location>
        <begin position="206"/>
        <end position="228"/>
    </location>
</feature>
<evidence type="ECO:0000256" key="7">
    <source>
        <dbReference type="ARBA" id="ARBA00022660"/>
    </source>
</evidence>
<feature type="transmembrane region" description="Helical" evidence="17">
    <location>
        <begin position="172"/>
        <end position="194"/>
    </location>
</feature>
<keyword evidence="12 17" id="KW-0520">NAD</keyword>
<keyword evidence="14 17" id="KW-0496">Mitochondrion</keyword>
<evidence type="ECO:0000256" key="15">
    <source>
        <dbReference type="ARBA" id="ARBA00023136"/>
    </source>
</evidence>
<evidence type="ECO:0000256" key="14">
    <source>
        <dbReference type="ARBA" id="ARBA00023128"/>
    </source>
</evidence>
<feature type="transmembrane region" description="Helical" evidence="17">
    <location>
        <begin position="7"/>
        <end position="34"/>
    </location>
</feature>
<feature type="transmembrane region" description="Helical" evidence="17">
    <location>
        <begin position="79"/>
        <end position="98"/>
    </location>
</feature>
<dbReference type="Pfam" id="PF00361">
    <property type="entry name" value="Proton_antipo_M"/>
    <property type="match status" value="1"/>
</dbReference>
<protein>
    <recommendedName>
        <fullName evidence="5 17">NADH-ubiquinone oxidoreductase chain 4</fullName>
        <ecNumber evidence="4 17">7.1.1.2</ecNumber>
    </recommendedName>
</protein>
<feature type="transmembrane region" description="Helical" evidence="17">
    <location>
        <begin position="234"/>
        <end position="255"/>
    </location>
</feature>
<proteinExistence type="inferred from homology"/>
<dbReference type="PANTHER" id="PTHR43507">
    <property type="entry name" value="NADH-UBIQUINONE OXIDOREDUCTASE CHAIN 4"/>
    <property type="match status" value="1"/>
</dbReference>
<evidence type="ECO:0000256" key="10">
    <source>
        <dbReference type="ARBA" id="ARBA00022982"/>
    </source>
</evidence>
<dbReference type="GO" id="GO:0003954">
    <property type="term" value="F:NADH dehydrogenase activity"/>
    <property type="evidence" value="ECO:0007669"/>
    <property type="project" value="TreeGrafter"/>
</dbReference>
<keyword evidence="8 17" id="KW-0812">Transmembrane</keyword>
<evidence type="ECO:0000256" key="5">
    <source>
        <dbReference type="ARBA" id="ARBA00021006"/>
    </source>
</evidence>
<comment type="subcellular location">
    <subcellularLocation>
        <location evidence="2 17">Mitochondrion membrane</location>
        <topology evidence="2 17">Multi-pass membrane protein</topology>
    </subcellularLocation>
</comment>
<evidence type="ECO:0000256" key="6">
    <source>
        <dbReference type="ARBA" id="ARBA00022448"/>
    </source>
</evidence>
<evidence type="ECO:0000256" key="4">
    <source>
        <dbReference type="ARBA" id="ARBA00012944"/>
    </source>
</evidence>
<keyword evidence="7 17" id="KW-0679">Respiratory chain</keyword>
<sequence>MEVMFCFLFFTWMIECNMYMIVNFIMMMLVYLIINMGEGFYFSWEDGLGFSMSSMNYSLILLSCWIIYFMMFSMNLSNLLFSVVMFLMLIIMKCFMSMDLFMFYFFFESSLVPTFFLVLKWGHNKNSIISSYYMLFYTVFFSLPLLIMLFMLMNELDILMFELIDEMELNLIQLLFIIFGMLVKLPVFLMHVWLPKAHVEAPVFGSMVLAALMLKLGGYGLISVVLMFKINNYIYEIMIILLCLSSFYLSMFCLNQVDLKMLIAYSSVVHMGLMCMGIMVFNFIGLIGAQMMMIAHGLCSSGLFYMVYLFYLRSNSRMLMINKGFLSLSSKMMLMWFLLCSSNFSSPISLNLVSEVFLINSVVVWSLMMIIPIMFMSFFSVCYSVYMFIFISHNKGMNIMCFNDKLMEYFIVFMHWFPLNLLIFNMSFF</sequence>
<comment type="catalytic activity">
    <reaction evidence="16 17">
        <text>a ubiquinone + NADH + 5 H(+)(in) = a ubiquinol + NAD(+) + 4 H(+)(out)</text>
        <dbReference type="Rhea" id="RHEA:29091"/>
        <dbReference type="Rhea" id="RHEA-COMP:9565"/>
        <dbReference type="Rhea" id="RHEA-COMP:9566"/>
        <dbReference type="ChEBI" id="CHEBI:15378"/>
        <dbReference type="ChEBI" id="CHEBI:16389"/>
        <dbReference type="ChEBI" id="CHEBI:17976"/>
        <dbReference type="ChEBI" id="CHEBI:57540"/>
        <dbReference type="ChEBI" id="CHEBI:57945"/>
        <dbReference type="EC" id="7.1.1.2"/>
    </reaction>
</comment>
<feature type="transmembrane region" description="Helical" evidence="17">
    <location>
        <begin position="293"/>
        <end position="312"/>
    </location>
</feature>
<dbReference type="GO" id="GO:0042773">
    <property type="term" value="P:ATP synthesis coupled electron transport"/>
    <property type="evidence" value="ECO:0007669"/>
    <property type="project" value="InterPro"/>
</dbReference>
<dbReference type="PANTHER" id="PTHR43507:SF20">
    <property type="entry name" value="NADH-UBIQUINONE OXIDOREDUCTASE CHAIN 4"/>
    <property type="match status" value="1"/>
</dbReference>
<feature type="transmembrane region" description="Helical" evidence="17">
    <location>
        <begin position="262"/>
        <end position="287"/>
    </location>
</feature>
<evidence type="ECO:0000259" key="18">
    <source>
        <dbReference type="Pfam" id="PF00361"/>
    </source>
</evidence>
<comment type="function">
    <text evidence="1">Core subunit of the mitochondrial membrane respiratory chain NADH dehydrogenase (Complex I) that is believed to belong to the minimal assembly required for catalysis. Complex I functions in the transfer of electrons from NADH to the respiratory chain. The immediate electron acceptor for the enzyme is believed to be ubiquinone.</text>
</comment>
<keyword evidence="10 17" id="KW-0249">Electron transport</keyword>
<evidence type="ECO:0000256" key="3">
    <source>
        <dbReference type="ARBA" id="ARBA00009025"/>
    </source>
</evidence>
<evidence type="ECO:0000256" key="16">
    <source>
        <dbReference type="ARBA" id="ARBA00049551"/>
    </source>
</evidence>
<evidence type="ECO:0000256" key="2">
    <source>
        <dbReference type="ARBA" id="ARBA00004225"/>
    </source>
</evidence>
<dbReference type="InterPro" id="IPR001750">
    <property type="entry name" value="ND/Mrp_TM"/>
</dbReference>
<keyword evidence="11 17" id="KW-1133">Transmembrane helix</keyword>
<evidence type="ECO:0000256" key="11">
    <source>
        <dbReference type="ARBA" id="ARBA00022989"/>
    </source>
</evidence>
<feature type="transmembrane region" description="Helical" evidence="17">
    <location>
        <begin position="362"/>
        <end position="389"/>
    </location>
</feature>
<dbReference type="InterPro" id="IPR003918">
    <property type="entry name" value="NADH_UbQ_OxRdtase"/>
</dbReference>
<organism evidence="19">
    <name type="scientific">Ammophila sabulosa</name>
    <dbReference type="NCBI Taxonomy" id="1088610"/>
    <lineage>
        <taxon>Eukaryota</taxon>
        <taxon>Metazoa</taxon>
        <taxon>Ecdysozoa</taxon>
        <taxon>Arthropoda</taxon>
        <taxon>Hexapoda</taxon>
        <taxon>Insecta</taxon>
        <taxon>Pterygota</taxon>
        <taxon>Neoptera</taxon>
        <taxon>Endopterygota</taxon>
        <taxon>Hymenoptera</taxon>
        <taxon>Apocrita</taxon>
        <taxon>Aculeata</taxon>
        <taxon>Apoidea</taxon>
        <taxon>Sphecidae</taxon>
        <taxon>Ammophilinae</taxon>
        <taxon>Ammophila</taxon>
    </lineage>
</organism>
<dbReference type="EMBL" id="MT862437">
    <property type="protein sequence ID" value="QNV12170.1"/>
    <property type="molecule type" value="Genomic_DNA"/>
</dbReference>
<reference evidence="19" key="1">
    <citation type="submission" date="2020-08" db="EMBL/GenBank/DDBJ databases">
        <title>DNAmark Project.</title>
        <authorList>
            <person name="Leerhoei F."/>
        </authorList>
    </citation>
    <scope>NUCLEOTIDE SEQUENCE</scope>
    <source>
        <strain evidence="19">DM728</strain>
    </source>
</reference>
<dbReference type="GO" id="GO:0008137">
    <property type="term" value="F:NADH dehydrogenase (ubiquinone) activity"/>
    <property type="evidence" value="ECO:0007669"/>
    <property type="project" value="UniProtKB-UniRule"/>
</dbReference>
<feature type="transmembrane region" description="Helical" evidence="17">
    <location>
        <begin position="409"/>
        <end position="428"/>
    </location>
</feature>
<feature type="domain" description="NADH:quinone oxidoreductase/Mrp antiporter transmembrane" evidence="18">
    <location>
        <begin position="97"/>
        <end position="379"/>
    </location>
</feature>
<dbReference type="AlphaFoldDB" id="A0A7L7SAR5"/>
<keyword evidence="13 17" id="KW-0830">Ubiquinone</keyword>
<keyword evidence="9" id="KW-1278">Translocase</keyword>
<dbReference type="GO" id="GO:0048039">
    <property type="term" value="F:ubiquinone binding"/>
    <property type="evidence" value="ECO:0007669"/>
    <property type="project" value="TreeGrafter"/>
</dbReference>